<evidence type="ECO:0000313" key="2">
    <source>
        <dbReference type="EMBL" id="MBA4660373.1"/>
    </source>
</evidence>
<name>A0A7C9A8T7_OPUST</name>
<organism evidence="2">
    <name type="scientific">Opuntia streptacantha</name>
    <name type="common">Prickly pear cactus</name>
    <name type="synonym">Opuntia cardona</name>
    <dbReference type="NCBI Taxonomy" id="393608"/>
    <lineage>
        <taxon>Eukaryota</taxon>
        <taxon>Viridiplantae</taxon>
        <taxon>Streptophyta</taxon>
        <taxon>Embryophyta</taxon>
        <taxon>Tracheophyta</taxon>
        <taxon>Spermatophyta</taxon>
        <taxon>Magnoliopsida</taxon>
        <taxon>eudicotyledons</taxon>
        <taxon>Gunneridae</taxon>
        <taxon>Pentapetalae</taxon>
        <taxon>Caryophyllales</taxon>
        <taxon>Cactineae</taxon>
        <taxon>Cactaceae</taxon>
        <taxon>Opuntioideae</taxon>
        <taxon>Opuntia</taxon>
    </lineage>
</organism>
<sequence length="118" mass="14096">MKYASQCEGWYIEIHNFVHFKIWSMICLLQYCIILICICLVVFDACAMSADDGHAQRRLMLIHRKRLRILNLEKLFVARRFTLNECSPMSNVQRVHSAWVVELLAHIAQYYMPRPWKH</sequence>
<feature type="transmembrane region" description="Helical" evidence="1">
    <location>
        <begin position="22"/>
        <end position="50"/>
    </location>
</feature>
<keyword evidence="1" id="KW-1133">Transmembrane helix</keyword>
<keyword evidence="1" id="KW-0472">Membrane</keyword>
<proteinExistence type="predicted"/>
<accession>A0A7C9A8T7</accession>
<dbReference type="AlphaFoldDB" id="A0A7C9A8T7"/>
<keyword evidence="1" id="KW-0812">Transmembrane</keyword>
<dbReference type="EMBL" id="GISG01207718">
    <property type="protein sequence ID" value="MBA4660370.1"/>
    <property type="molecule type" value="Transcribed_RNA"/>
</dbReference>
<dbReference type="EMBL" id="GISG01207721">
    <property type="protein sequence ID" value="MBA4660373.1"/>
    <property type="molecule type" value="Transcribed_RNA"/>
</dbReference>
<dbReference type="EMBL" id="GISG01207719">
    <property type="protein sequence ID" value="MBA4660371.1"/>
    <property type="molecule type" value="Transcribed_RNA"/>
</dbReference>
<protein>
    <submittedName>
        <fullName evidence="2">Uncharacterized protein</fullName>
    </submittedName>
</protein>
<reference evidence="2" key="2">
    <citation type="submission" date="2020-07" db="EMBL/GenBank/DDBJ databases">
        <authorList>
            <person name="Vera ALvarez R."/>
            <person name="Arias-Moreno D.M."/>
            <person name="Jimenez-Jacinto V."/>
            <person name="Jimenez-Bremont J.F."/>
            <person name="Swaminathan K."/>
            <person name="Moose S.P."/>
            <person name="Guerrero-Gonzalez M.L."/>
            <person name="Marino-Ramirez L."/>
            <person name="Landsman D."/>
            <person name="Rodriguez-Kessler M."/>
            <person name="Delgado-Sanchez P."/>
        </authorList>
    </citation>
    <scope>NUCLEOTIDE SEQUENCE</scope>
    <source>
        <tissue evidence="2">Cladode</tissue>
    </source>
</reference>
<evidence type="ECO:0000256" key="1">
    <source>
        <dbReference type="SAM" id="Phobius"/>
    </source>
</evidence>
<reference evidence="2" key="1">
    <citation type="journal article" date="2013" name="J. Plant Res.">
        <title>Effect of fungi and light on seed germination of three Opuntia species from semiarid lands of central Mexico.</title>
        <authorList>
            <person name="Delgado-Sanchez P."/>
            <person name="Jimenez-Bremont J.F."/>
            <person name="Guerrero-Gonzalez Mde L."/>
            <person name="Flores J."/>
        </authorList>
    </citation>
    <scope>NUCLEOTIDE SEQUENCE</scope>
    <source>
        <tissue evidence="2">Cladode</tissue>
    </source>
</reference>